<dbReference type="InterPro" id="IPR038765">
    <property type="entry name" value="Papain-like_cys_pep_sf"/>
</dbReference>
<feature type="region of interest" description="Disordered" evidence="2">
    <location>
        <begin position="718"/>
        <end position="764"/>
    </location>
</feature>
<evidence type="ECO:0000256" key="1">
    <source>
        <dbReference type="SAM" id="Coils"/>
    </source>
</evidence>
<name>A0A9P4R336_9PLEO</name>
<dbReference type="CDD" id="cd02257">
    <property type="entry name" value="Peptidase_C19"/>
    <property type="match status" value="1"/>
</dbReference>
<dbReference type="InterPro" id="IPR028889">
    <property type="entry name" value="USP"/>
</dbReference>
<feature type="compositionally biased region" description="Basic residues" evidence="2">
    <location>
        <begin position="723"/>
        <end position="735"/>
    </location>
</feature>
<feature type="coiled-coil region" evidence="1">
    <location>
        <begin position="19"/>
        <end position="46"/>
    </location>
</feature>
<evidence type="ECO:0000256" key="2">
    <source>
        <dbReference type="SAM" id="MobiDB-lite"/>
    </source>
</evidence>
<dbReference type="AlphaFoldDB" id="A0A9P4R336"/>
<dbReference type="GO" id="GO:0016579">
    <property type="term" value="P:protein deubiquitination"/>
    <property type="evidence" value="ECO:0007669"/>
    <property type="project" value="InterPro"/>
</dbReference>
<proteinExistence type="predicted"/>
<dbReference type="InterPro" id="IPR001394">
    <property type="entry name" value="Peptidase_C19_UCH"/>
</dbReference>
<feature type="compositionally biased region" description="Low complexity" evidence="2">
    <location>
        <begin position="736"/>
        <end position="746"/>
    </location>
</feature>
<gene>
    <name evidence="4" type="ORF">EJ04DRAFT_522747</name>
</gene>
<evidence type="ECO:0000259" key="3">
    <source>
        <dbReference type="PROSITE" id="PS50235"/>
    </source>
</evidence>
<feature type="region of interest" description="Disordered" evidence="2">
    <location>
        <begin position="238"/>
        <end position="302"/>
    </location>
</feature>
<dbReference type="GO" id="GO:0005634">
    <property type="term" value="C:nucleus"/>
    <property type="evidence" value="ECO:0007669"/>
    <property type="project" value="TreeGrafter"/>
</dbReference>
<sequence>MSASSNDVEQDSPDLNSSIDSAFKEIKLLKEKKRQMRRAVIAALRQVEDFDKDCNDKTQGIEATLKYAQTRIKDLDDQNAAIIKENEKVKRTAKRFKLERDAAEQKLAKLKESGEANRITKTQSDLKDATARILDLEGQLKTANHGNATRDKFLRDAKDTINNRNTKIVELQKKINASKIKEGEMEDSVPAIEDLPTPVSSSNVADPTNSSLDHSSLAVTPPLPGATENISELVAGRVKKPAQAPSTQDRDSSVWARRSGASAAPCRTSQDSPERDSPSLKRKARDESLSRGTNLKKAKPNVKESLALAASSTDSAQPPMIPQKTAAAKLRTKEKSQRRQQEINDVPTVMRRHFQAHPLSQPRALHTRSGLRFANAILQALAVTVEPLAIYKSFEGHRVDRNLAKFKNINEEIAHDFIRLIGELQLDSNQPYSTERFLEKFMSQIDSVFNGQQEASAVYFLKTVLKINNCQSIRDMFQVLPSTLGDCVCQRGYDHTPDSNKAWTWALDRPKCVPTREGTMVMPKSTSVETLVNEKTSDRWLVTCPQCNRKCKYYHAGLKIAPEVLTFEFERDGRNGVITNELRYGIHLPPVLDATAEVRAEDGFTNMYELVAVVKHSGKSLNDPNGEYTAFVKTENDIWWKCGARSYTIEEGPKGLAIETRITSDKLCAEETSANDRAVHGVSTHRSRGRKHNLHVPSSSEFTIIFRLHHHLQASPSFPSQQMRHHNPHFSRPYRSHSAPHSPSHSEIGKRIPQHLEPLSRSGLTWNRNGRPALFLE</sequence>
<organism evidence="4 5">
    <name type="scientific">Polyplosphaeria fusca</name>
    <dbReference type="NCBI Taxonomy" id="682080"/>
    <lineage>
        <taxon>Eukaryota</taxon>
        <taxon>Fungi</taxon>
        <taxon>Dikarya</taxon>
        <taxon>Ascomycota</taxon>
        <taxon>Pezizomycotina</taxon>
        <taxon>Dothideomycetes</taxon>
        <taxon>Pleosporomycetidae</taxon>
        <taxon>Pleosporales</taxon>
        <taxon>Tetraplosphaeriaceae</taxon>
        <taxon>Polyplosphaeria</taxon>
    </lineage>
</organism>
<evidence type="ECO:0000313" key="5">
    <source>
        <dbReference type="Proteomes" id="UP000799444"/>
    </source>
</evidence>
<dbReference type="InterPro" id="IPR050164">
    <property type="entry name" value="Peptidase_C19"/>
</dbReference>
<dbReference type="SUPFAM" id="SSF54001">
    <property type="entry name" value="Cysteine proteinases"/>
    <property type="match status" value="1"/>
</dbReference>
<feature type="compositionally biased region" description="Basic and acidic residues" evidence="2">
    <location>
        <begin position="272"/>
        <end position="289"/>
    </location>
</feature>
<comment type="caution">
    <text evidence="4">The sequence shown here is derived from an EMBL/GenBank/DDBJ whole genome shotgun (WGS) entry which is preliminary data.</text>
</comment>
<dbReference type="PANTHER" id="PTHR24006">
    <property type="entry name" value="UBIQUITIN CARBOXYL-TERMINAL HYDROLASE"/>
    <property type="match status" value="1"/>
</dbReference>
<protein>
    <recommendedName>
        <fullName evidence="3">USP domain-containing protein</fullName>
    </recommendedName>
</protein>
<feature type="compositionally biased region" description="Polar residues" evidence="2">
    <location>
        <begin position="198"/>
        <end position="218"/>
    </location>
</feature>
<accession>A0A9P4R336</accession>
<dbReference type="Pfam" id="PF00443">
    <property type="entry name" value="UCH"/>
    <property type="match status" value="1"/>
</dbReference>
<dbReference type="EMBL" id="ML996134">
    <property type="protein sequence ID" value="KAF2735591.1"/>
    <property type="molecule type" value="Genomic_DNA"/>
</dbReference>
<dbReference type="GO" id="GO:0004843">
    <property type="term" value="F:cysteine-type deubiquitinase activity"/>
    <property type="evidence" value="ECO:0007669"/>
    <property type="project" value="InterPro"/>
</dbReference>
<dbReference type="PROSITE" id="PS50235">
    <property type="entry name" value="USP_3"/>
    <property type="match status" value="1"/>
</dbReference>
<feature type="region of interest" description="Disordered" evidence="2">
    <location>
        <begin position="182"/>
        <end position="224"/>
    </location>
</feature>
<feature type="coiled-coil region" evidence="1">
    <location>
        <begin position="72"/>
        <end position="174"/>
    </location>
</feature>
<reference evidence="4" key="1">
    <citation type="journal article" date="2020" name="Stud. Mycol.">
        <title>101 Dothideomycetes genomes: a test case for predicting lifestyles and emergence of pathogens.</title>
        <authorList>
            <person name="Haridas S."/>
            <person name="Albert R."/>
            <person name="Binder M."/>
            <person name="Bloem J."/>
            <person name="Labutti K."/>
            <person name="Salamov A."/>
            <person name="Andreopoulos B."/>
            <person name="Baker S."/>
            <person name="Barry K."/>
            <person name="Bills G."/>
            <person name="Bluhm B."/>
            <person name="Cannon C."/>
            <person name="Castanera R."/>
            <person name="Culley D."/>
            <person name="Daum C."/>
            <person name="Ezra D."/>
            <person name="Gonzalez J."/>
            <person name="Henrissat B."/>
            <person name="Kuo A."/>
            <person name="Liang C."/>
            <person name="Lipzen A."/>
            <person name="Lutzoni F."/>
            <person name="Magnuson J."/>
            <person name="Mondo S."/>
            <person name="Nolan M."/>
            <person name="Ohm R."/>
            <person name="Pangilinan J."/>
            <person name="Park H.-J."/>
            <person name="Ramirez L."/>
            <person name="Alfaro M."/>
            <person name="Sun H."/>
            <person name="Tritt A."/>
            <person name="Yoshinaga Y."/>
            <person name="Zwiers L.-H."/>
            <person name="Turgeon B."/>
            <person name="Goodwin S."/>
            <person name="Spatafora J."/>
            <person name="Crous P."/>
            <person name="Grigoriev I."/>
        </authorList>
    </citation>
    <scope>NUCLEOTIDE SEQUENCE</scope>
    <source>
        <strain evidence="4">CBS 125425</strain>
    </source>
</reference>
<dbReference type="Proteomes" id="UP000799444">
    <property type="component" value="Unassembled WGS sequence"/>
</dbReference>
<feature type="domain" description="USP" evidence="3">
    <location>
        <begin position="363"/>
        <end position="709"/>
    </location>
</feature>
<dbReference type="Gene3D" id="3.90.70.10">
    <property type="entry name" value="Cysteine proteinases"/>
    <property type="match status" value="1"/>
</dbReference>
<keyword evidence="1" id="KW-0175">Coiled coil</keyword>
<keyword evidence="5" id="KW-1185">Reference proteome</keyword>
<dbReference type="GO" id="GO:0005829">
    <property type="term" value="C:cytosol"/>
    <property type="evidence" value="ECO:0007669"/>
    <property type="project" value="TreeGrafter"/>
</dbReference>
<evidence type="ECO:0000313" key="4">
    <source>
        <dbReference type="EMBL" id="KAF2735591.1"/>
    </source>
</evidence>